<dbReference type="STRING" id="5364.A0A5C3N0G0"/>
<keyword evidence="1" id="KW-0234">DNA repair</keyword>
<dbReference type="GO" id="GO:0005524">
    <property type="term" value="F:ATP binding"/>
    <property type="evidence" value="ECO:0007669"/>
    <property type="project" value="UniProtKB-KW"/>
</dbReference>
<keyword evidence="4" id="KW-1185">Reference proteome</keyword>
<evidence type="ECO:0000259" key="2">
    <source>
        <dbReference type="Pfam" id="PF05970"/>
    </source>
</evidence>
<keyword evidence="1" id="KW-0067">ATP-binding</keyword>
<evidence type="ECO:0000256" key="1">
    <source>
        <dbReference type="RuleBase" id="RU363044"/>
    </source>
</evidence>
<comment type="similarity">
    <text evidence="1">Belongs to the helicase family.</text>
</comment>
<keyword evidence="1" id="KW-0547">Nucleotide-binding</keyword>
<protein>
    <recommendedName>
        <fullName evidence="1">ATP-dependent DNA helicase</fullName>
        <ecNumber evidence="1">5.6.2.3</ecNumber>
    </recommendedName>
</protein>
<evidence type="ECO:0000313" key="4">
    <source>
        <dbReference type="Proteomes" id="UP000305948"/>
    </source>
</evidence>
<dbReference type="GO" id="GO:0006310">
    <property type="term" value="P:DNA recombination"/>
    <property type="evidence" value="ECO:0007669"/>
    <property type="project" value="UniProtKB-KW"/>
</dbReference>
<organism evidence="3 4">
    <name type="scientific">Heliocybe sulcata</name>
    <dbReference type="NCBI Taxonomy" id="5364"/>
    <lineage>
        <taxon>Eukaryota</taxon>
        <taxon>Fungi</taxon>
        <taxon>Dikarya</taxon>
        <taxon>Basidiomycota</taxon>
        <taxon>Agaricomycotina</taxon>
        <taxon>Agaricomycetes</taxon>
        <taxon>Gloeophyllales</taxon>
        <taxon>Gloeophyllaceae</taxon>
        <taxon>Heliocybe</taxon>
    </lineage>
</organism>
<comment type="cofactor">
    <cofactor evidence="1">
        <name>Mg(2+)</name>
        <dbReference type="ChEBI" id="CHEBI:18420"/>
    </cofactor>
</comment>
<dbReference type="InterPro" id="IPR010285">
    <property type="entry name" value="DNA_helicase_pif1-like_DEAD"/>
</dbReference>
<dbReference type="GO" id="GO:0016887">
    <property type="term" value="F:ATP hydrolysis activity"/>
    <property type="evidence" value="ECO:0007669"/>
    <property type="project" value="RHEA"/>
</dbReference>
<keyword evidence="1" id="KW-0227">DNA damage</keyword>
<dbReference type="OrthoDB" id="3247165at2759"/>
<evidence type="ECO:0000313" key="3">
    <source>
        <dbReference type="EMBL" id="TFK50515.1"/>
    </source>
</evidence>
<sequence length="387" mass="43172">MVSCYDLYRICAQLCKGKSNAEDPFGGVNMILCGDFAQLPPAMNKPPLYSHKVGTNPGPRMSLMAQQSAIGKALWHQFTTVVILWENMRQQTQTPADAKLHTALENMRYKSCTEDDIQFLRSRIAGVTPDRPKLAQKRFRHVSMITARNAHRDKINILGAKQYADDTNQVLTEFYSIDKWKSSSQSNPRKKTKHSKEVRASEVIDSSTQNILWNLPHNDSSHVAGKLSLCKGLPVLIKKNVATECCITNGAEARVVAWHSHYENQVNILDTLFVELINPPTSVQLDGLPLNVVPINRDSTDIECKMPNDAIEKIVRQQVPVLPNFAMTDYAAQGRTRPNNVVDLNNCSSHQSYYTCISRSASAEGTVIVQGFDPKQIMGGASGYLRQ</sequence>
<comment type="catalytic activity">
    <reaction evidence="1">
        <text>ATP + H2O = ADP + phosphate + H(+)</text>
        <dbReference type="Rhea" id="RHEA:13065"/>
        <dbReference type="ChEBI" id="CHEBI:15377"/>
        <dbReference type="ChEBI" id="CHEBI:15378"/>
        <dbReference type="ChEBI" id="CHEBI:30616"/>
        <dbReference type="ChEBI" id="CHEBI:43474"/>
        <dbReference type="ChEBI" id="CHEBI:456216"/>
        <dbReference type="EC" id="5.6.2.3"/>
    </reaction>
</comment>
<proteinExistence type="inferred from homology"/>
<reference evidence="3 4" key="1">
    <citation type="journal article" date="2019" name="Nat. Ecol. Evol.">
        <title>Megaphylogeny resolves global patterns of mushroom evolution.</title>
        <authorList>
            <person name="Varga T."/>
            <person name="Krizsan K."/>
            <person name="Foldi C."/>
            <person name="Dima B."/>
            <person name="Sanchez-Garcia M."/>
            <person name="Sanchez-Ramirez S."/>
            <person name="Szollosi G.J."/>
            <person name="Szarkandi J.G."/>
            <person name="Papp V."/>
            <person name="Albert L."/>
            <person name="Andreopoulos W."/>
            <person name="Angelini C."/>
            <person name="Antonin V."/>
            <person name="Barry K.W."/>
            <person name="Bougher N.L."/>
            <person name="Buchanan P."/>
            <person name="Buyck B."/>
            <person name="Bense V."/>
            <person name="Catcheside P."/>
            <person name="Chovatia M."/>
            <person name="Cooper J."/>
            <person name="Damon W."/>
            <person name="Desjardin D."/>
            <person name="Finy P."/>
            <person name="Geml J."/>
            <person name="Haridas S."/>
            <person name="Hughes K."/>
            <person name="Justo A."/>
            <person name="Karasinski D."/>
            <person name="Kautmanova I."/>
            <person name="Kiss B."/>
            <person name="Kocsube S."/>
            <person name="Kotiranta H."/>
            <person name="LaButti K.M."/>
            <person name="Lechner B.E."/>
            <person name="Liimatainen K."/>
            <person name="Lipzen A."/>
            <person name="Lukacs Z."/>
            <person name="Mihaltcheva S."/>
            <person name="Morgado L.N."/>
            <person name="Niskanen T."/>
            <person name="Noordeloos M.E."/>
            <person name="Ohm R.A."/>
            <person name="Ortiz-Santana B."/>
            <person name="Ovrebo C."/>
            <person name="Racz N."/>
            <person name="Riley R."/>
            <person name="Savchenko A."/>
            <person name="Shiryaev A."/>
            <person name="Soop K."/>
            <person name="Spirin V."/>
            <person name="Szebenyi C."/>
            <person name="Tomsovsky M."/>
            <person name="Tulloss R.E."/>
            <person name="Uehling J."/>
            <person name="Grigoriev I.V."/>
            <person name="Vagvolgyi C."/>
            <person name="Papp T."/>
            <person name="Martin F.M."/>
            <person name="Miettinen O."/>
            <person name="Hibbett D.S."/>
            <person name="Nagy L.G."/>
        </authorList>
    </citation>
    <scope>NUCLEOTIDE SEQUENCE [LARGE SCALE GENOMIC DNA]</scope>
    <source>
        <strain evidence="3 4">OMC1185</strain>
    </source>
</reference>
<dbReference type="GO" id="GO:0043139">
    <property type="term" value="F:5'-3' DNA helicase activity"/>
    <property type="evidence" value="ECO:0007669"/>
    <property type="project" value="UniProtKB-EC"/>
</dbReference>
<accession>A0A5C3N0G0</accession>
<dbReference type="GO" id="GO:0000723">
    <property type="term" value="P:telomere maintenance"/>
    <property type="evidence" value="ECO:0007669"/>
    <property type="project" value="InterPro"/>
</dbReference>
<dbReference type="InterPro" id="IPR027417">
    <property type="entry name" value="P-loop_NTPase"/>
</dbReference>
<name>A0A5C3N0G0_9AGAM</name>
<keyword evidence="1" id="KW-0233">DNA recombination</keyword>
<dbReference type="SUPFAM" id="SSF52540">
    <property type="entry name" value="P-loop containing nucleoside triphosphate hydrolases"/>
    <property type="match status" value="1"/>
</dbReference>
<feature type="domain" description="DNA helicase Pif1-like DEAD-box helicase" evidence="2">
    <location>
        <begin position="12"/>
        <end position="94"/>
    </location>
</feature>
<keyword evidence="1" id="KW-0378">Hydrolase</keyword>
<dbReference type="Pfam" id="PF05970">
    <property type="entry name" value="PIF1"/>
    <property type="match status" value="1"/>
</dbReference>
<dbReference type="InterPro" id="IPR051055">
    <property type="entry name" value="PIF1_helicase"/>
</dbReference>
<dbReference type="EC" id="5.6.2.3" evidence="1"/>
<dbReference type="Proteomes" id="UP000305948">
    <property type="component" value="Unassembled WGS sequence"/>
</dbReference>
<dbReference type="GO" id="GO:0006281">
    <property type="term" value="P:DNA repair"/>
    <property type="evidence" value="ECO:0007669"/>
    <property type="project" value="UniProtKB-KW"/>
</dbReference>
<gene>
    <name evidence="3" type="ORF">OE88DRAFT_1631528</name>
</gene>
<feature type="non-terminal residue" evidence="3">
    <location>
        <position position="387"/>
    </location>
</feature>
<dbReference type="EMBL" id="ML213513">
    <property type="protein sequence ID" value="TFK50515.1"/>
    <property type="molecule type" value="Genomic_DNA"/>
</dbReference>
<keyword evidence="1" id="KW-0347">Helicase</keyword>
<dbReference type="AlphaFoldDB" id="A0A5C3N0G0"/>
<dbReference type="PANTHER" id="PTHR47642">
    <property type="entry name" value="ATP-DEPENDENT DNA HELICASE"/>
    <property type="match status" value="1"/>
</dbReference>